<dbReference type="AlphaFoldDB" id="A0A2G8SSB9"/>
<dbReference type="SMART" id="SM01389">
    <property type="entry name" value="Spt4"/>
    <property type="match status" value="1"/>
</dbReference>
<feature type="domain" description="Spt4/RpoE2 zinc finger" evidence="14">
    <location>
        <begin position="20"/>
        <end position="97"/>
    </location>
</feature>
<evidence type="ECO:0000256" key="2">
    <source>
        <dbReference type="ARBA" id="ARBA00004584"/>
    </source>
</evidence>
<proteinExistence type="inferred from homology"/>
<dbReference type="OrthoDB" id="248751at2759"/>
<evidence type="ECO:0000259" key="14">
    <source>
        <dbReference type="SMART" id="SM01389"/>
    </source>
</evidence>
<keyword evidence="6" id="KW-0863">Zinc-finger</keyword>
<dbReference type="STRING" id="1077348.A0A2G8SSB9"/>
<evidence type="ECO:0000256" key="6">
    <source>
        <dbReference type="ARBA" id="ARBA00022771"/>
    </source>
</evidence>
<dbReference type="Pfam" id="PF06093">
    <property type="entry name" value="Spt4"/>
    <property type="match status" value="1"/>
</dbReference>
<sequence length="124" mass="14168">MSSQDRPPASIPSQPRAKQLRACLLCSIIQTPADFRKHGCPNCEELMQMKGYPDRIQSCTTTHFEGVIAVIDPDNSWVARWQRTSKYVKGMYAVRVKGRVPDDVEAELESRNIRYRPRDGTDQD</sequence>
<comment type="similarity">
    <text evidence="3 13">Belongs to the SPT4 family.</text>
</comment>
<protein>
    <recommendedName>
        <fullName evidence="4 13">Transcription elongation factor SPT4</fullName>
    </recommendedName>
</protein>
<evidence type="ECO:0000256" key="10">
    <source>
        <dbReference type="ARBA" id="ARBA00023328"/>
    </source>
</evidence>
<evidence type="ECO:0000256" key="12">
    <source>
        <dbReference type="ARBA" id="ARBA00025870"/>
    </source>
</evidence>
<dbReference type="Gene3D" id="3.30.40.210">
    <property type="match status" value="1"/>
</dbReference>
<dbReference type="SUPFAM" id="SSF63393">
    <property type="entry name" value="RNA polymerase subunits"/>
    <property type="match status" value="1"/>
</dbReference>
<keyword evidence="5" id="KW-0479">Metal-binding</keyword>
<keyword evidence="8 13" id="KW-0804">Transcription</keyword>
<dbReference type="InterPro" id="IPR038510">
    <property type="entry name" value="Spt4_sf"/>
</dbReference>
<dbReference type="CDD" id="cd07973">
    <property type="entry name" value="Spt4"/>
    <property type="match status" value="1"/>
</dbReference>
<evidence type="ECO:0000256" key="1">
    <source>
        <dbReference type="ARBA" id="ARBA00004123"/>
    </source>
</evidence>
<dbReference type="Proteomes" id="UP000230002">
    <property type="component" value="Unassembled WGS sequence"/>
</dbReference>
<dbReference type="FunFam" id="3.30.40.210:FF:000002">
    <property type="entry name" value="Transcription elongation factor SPT4 homolog"/>
    <property type="match status" value="1"/>
</dbReference>
<gene>
    <name evidence="15" type="ORF">GSI_00292</name>
</gene>
<dbReference type="PIRSF" id="PIRSF025023">
    <property type="entry name" value="Spt4"/>
    <property type="match status" value="1"/>
</dbReference>
<evidence type="ECO:0000313" key="15">
    <source>
        <dbReference type="EMBL" id="PIL36603.1"/>
    </source>
</evidence>
<keyword evidence="10" id="KW-0137">Centromere</keyword>
<keyword evidence="9 13" id="KW-0539">Nucleus</keyword>
<dbReference type="GO" id="GO:0000993">
    <property type="term" value="F:RNA polymerase II complex binding"/>
    <property type="evidence" value="ECO:0007669"/>
    <property type="project" value="TreeGrafter"/>
</dbReference>
<dbReference type="InterPro" id="IPR022800">
    <property type="entry name" value="Spt4/RpoE2_Znf"/>
</dbReference>
<evidence type="ECO:0000256" key="11">
    <source>
        <dbReference type="ARBA" id="ARBA00024691"/>
    </source>
</evidence>
<evidence type="ECO:0000313" key="16">
    <source>
        <dbReference type="Proteomes" id="UP000230002"/>
    </source>
</evidence>
<reference evidence="15 16" key="1">
    <citation type="journal article" date="2015" name="Sci. Rep.">
        <title>Chromosome-level genome map provides insights into diverse defense mechanisms in the medicinal fungus Ganoderma sinense.</title>
        <authorList>
            <person name="Zhu Y."/>
            <person name="Xu J."/>
            <person name="Sun C."/>
            <person name="Zhou S."/>
            <person name="Xu H."/>
            <person name="Nelson D.R."/>
            <person name="Qian J."/>
            <person name="Song J."/>
            <person name="Luo H."/>
            <person name="Xiang L."/>
            <person name="Li Y."/>
            <person name="Xu Z."/>
            <person name="Ji A."/>
            <person name="Wang L."/>
            <person name="Lu S."/>
            <person name="Hayward A."/>
            <person name="Sun W."/>
            <person name="Li X."/>
            <person name="Schwartz D.C."/>
            <person name="Wang Y."/>
            <person name="Chen S."/>
        </authorList>
    </citation>
    <scope>NUCLEOTIDE SEQUENCE [LARGE SCALE GENOMIC DNA]</scope>
    <source>
        <strain evidence="15 16">ZZ0214-1</strain>
    </source>
</reference>
<evidence type="ECO:0000256" key="7">
    <source>
        <dbReference type="ARBA" id="ARBA00022833"/>
    </source>
</evidence>
<keyword evidence="7" id="KW-0862">Zinc</keyword>
<comment type="subcellular location">
    <subcellularLocation>
        <location evidence="2">Chromosome</location>
        <location evidence="2">Centromere</location>
    </subcellularLocation>
    <subcellularLocation>
        <location evidence="1 13">Nucleus</location>
    </subcellularLocation>
</comment>
<keyword evidence="16" id="KW-1185">Reference proteome</keyword>
<evidence type="ECO:0000256" key="5">
    <source>
        <dbReference type="ARBA" id="ARBA00022723"/>
    </source>
</evidence>
<accession>A0A2G8SSB9</accession>
<comment type="caution">
    <text evidence="15">The sequence shown here is derived from an EMBL/GenBank/DDBJ whole genome shotgun (WGS) entry which is preliminary data.</text>
</comment>
<evidence type="ECO:0000256" key="13">
    <source>
        <dbReference type="PIRNR" id="PIRNR025023"/>
    </source>
</evidence>
<organism evidence="15 16">
    <name type="scientific">Ganoderma sinense ZZ0214-1</name>
    <dbReference type="NCBI Taxonomy" id="1077348"/>
    <lineage>
        <taxon>Eukaryota</taxon>
        <taxon>Fungi</taxon>
        <taxon>Dikarya</taxon>
        <taxon>Basidiomycota</taxon>
        <taxon>Agaricomycotina</taxon>
        <taxon>Agaricomycetes</taxon>
        <taxon>Polyporales</taxon>
        <taxon>Polyporaceae</taxon>
        <taxon>Ganoderma</taxon>
    </lineage>
</organism>
<evidence type="ECO:0000256" key="8">
    <source>
        <dbReference type="ARBA" id="ARBA00023163"/>
    </source>
</evidence>
<evidence type="ECO:0000256" key="9">
    <source>
        <dbReference type="ARBA" id="ARBA00023242"/>
    </source>
</evidence>
<dbReference type="GO" id="GO:0140673">
    <property type="term" value="P:transcription elongation-coupled chromatin remodeling"/>
    <property type="evidence" value="ECO:0007669"/>
    <property type="project" value="InterPro"/>
</dbReference>
<dbReference type="InterPro" id="IPR009287">
    <property type="entry name" value="Spt4"/>
</dbReference>
<dbReference type="InterPro" id="IPR029040">
    <property type="entry name" value="RPABC4/Spt4"/>
</dbReference>
<evidence type="ECO:0000256" key="4">
    <source>
        <dbReference type="ARBA" id="ARBA00020182"/>
    </source>
</evidence>
<dbReference type="PANTHER" id="PTHR12882:SF1">
    <property type="entry name" value="TRANSCRIPTION ELONGATION FACTOR SPT4"/>
    <property type="match status" value="1"/>
</dbReference>
<comment type="function">
    <text evidence="11 13">The SPT4-SPT5 complex mediates both activation and inhibition of transcription elongation, and plays a role in pre-mRNA processing. This complex seems to be important for the stability of the RNA polymerase II elongation machinery on the chromatin template but not for the inherent ability of this machinery to translocate down the gene.</text>
</comment>
<evidence type="ECO:0000256" key="3">
    <source>
        <dbReference type="ARBA" id="ARBA00010464"/>
    </source>
</evidence>
<dbReference type="GO" id="GO:0008270">
    <property type="term" value="F:zinc ion binding"/>
    <property type="evidence" value="ECO:0007669"/>
    <property type="project" value="UniProtKB-KW"/>
</dbReference>
<dbReference type="GO" id="GO:0000775">
    <property type="term" value="C:chromosome, centromeric region"/>
    <property type="evidence" value="ECO:0007669"/>
    <property type="project" value="UniProtKB-SubCell"/>
</dbReference>
<dbReference type="PANTHER" id="PTHR12882">
    <property type="entry name" value="SUPPRESSOR OF TY 4"/>
    <property type="match status" value="1"/>
</dbReference>
<name>A0A2G8SSB9_9APHY</name>
<dbReference type="EMBL" id="AYKW01000001">
    <property type="protein sequence ID" value="PIL36603.1"/>
    <property type="molecule type" value="Genomic_DNA"/>
</dbReference>
<dbReference type="GO" id="GO:0006355">
    <property type="term" value="P:regulation of DNA-templated transcription"/>
    <property type="evidence" value="ECO:0007669"/>
    <property type="project" value="InterPro"/>
</dbReference>
<dbReference type="GO" id="GO:0032044">
    <property type="term" value="C:DSIF complex"/>
    <property type="evidence" value="ECO:0007669"/>
    <property type="project" value="TreeGrafter"/>
</dbReference>
<comment type="subunit">
    <text evidence="12">Component of the SPT4-SPT5 complex. Interacts with RNA polymerase II.</text>
</comment>